<feature type="non-terminal residue" evidence="4">
    <location>
        <position position="151"/>
    </location>
</feature>
<evidence type="ECO:0000256" key="1">
    <source>
        <dbReference type="ARBA" id="ARBA00022737"/>
    </source>
</evidence>
<dbReference type="PROSITE" id="PS50088">
    <property type="entry name" value="ANK_REPEAT"/>
    <property type="match status" value="2"/>
</dbReference>
<feature type="repeat" description="ANK" evidence="3">
    <location>
        <begin position="31"/>
        <end position="63"/>
    </location>
</feature>
<protein>
    <submittedName>
        <fullName evidence="4">Ankyrin</fullName>
    </submittedName>
</protein>
<dbReference type="SMART" id="SM00248">
    <property type="entry name" value="ANK"/>
    <property type="match status" value="3"/>
</dbReference>
<evidence type="ECO:0000313" key="5">
    <source>
        <dbReference type="Proteomes" id="UP000077248"/>
    </source>
</evidence>
<evidence type="ECO:0000313" key="4">
    <source>
        <dbReference type="EMBL" id="OAG13316.1"/>
    </source>
</evidence>
<keyword evidence="5" id="KW-1185">Reference proteome</keyword>
<dbReference type="SUPFAM" id="SSF48403">
    <property type="entry name" value="Ankyrin repeat"/>
    <property type="match status" value="1"/>
</dbReference>
<dbReference type="InterPro" id="IPR002110">
    <property type="entry name" value="Ankyrin_rpt"/>
</dbReference>
<feature type="non-terminal residue" evidence="4">
    <location>
        <position position="1"/>
    </location>
</feature>
<organism evidence="4 5">
    <name type="scientific">Alternaria alternata</name>
    <name type="common">Alternaria rot fungus</name>
    <name type="synonym">Torula alternata</name>
    <dbReference type="NCBI Taxonomy" id="5599"/>
    <lineage>
        <taxon>Eukaryota</taxon>
        <taxon>Fungi</taxon>
        <taxon>Dikarya</taxon>
        <taxon>Ascomycota</taxon>
        <taxon>Pezizomycotina</taxon>
        <taxon>Dothideomycetes</taxon>
        <taxon>Pleosporomycetidae</taxon>
        <taxon>Pleosporales</taxon>
        <taxon>Pleosporineae</taxon>
        <taxon>Pleosporaceae</taxon>
        <taxon>Alternaria</taxon>
        <taxon>Alternaria sect. Alternaria</taxon>
        <taxon>Alternaria alternata complex</taxon>
    </lineage>
</organism>
<proteinExistence type="predicted"/>
<dbReference type="Pfam" id="PF12796">
    <property type="entry name" value="Ank_2"/>
    <property type="match status" value="2"/>
</dbReference>
<dbReference type="OMA" id="ARDEYDN"/>
<reference evidence="4 5" key="1">
    <citation type="submission" date="2016-05" db="EMBL/GenBank/DDBJ databases">
        <title>Comparative analysis of secretome profiles of manganese(II)-oxidizing ascomycete fungi.</title>
        <authorList>
            <consortium name="DOE Joint Genome Institute"/>
            <person name="Zeiner C.A."/>
            <person name="Purvine S.O."/>
            <person name="Zink E.M."/>
            <person name="Wu S."/>
            <person name="Pasa-Tolic L."/>
            <person name="Chaput D.L."/>
            <person name="Haridas S."/>
            <person name="Grigoriev I.V."/>
            <person name="Santelli C.M."/>
            <person name="Hansel C.M."/>
        </authorList>
    </citation>
    <scope>NUCLEOTIDE SEQUENCE [LARGE SCALE GENOMIC DNA]</scope>
    <source>
        <strain evidence="4 5">SRC1lrK2f</strain>
    </source>
</reference>
<dbReference type="Proteomes" id="UP000077248">
    <property type="component" value="Unassembled WGS sequence"/>
</dbReference>
<dbReference type="STRING" id="5599.A0A177D1E7"/>
<keyword evidence="1" id="KW-0677">Repeat</keyword>
<dbReference type="Gene3D" id="1.25.40.20">
    <property type="entry name" value="Ankyrin repeat-containing domain"/>
    <property type="match status" value="2"/>
</dbReference>
<sequence>SLYIAARNGHVEVVKLVAMHDESLVTARDEYDNSVLDAAARWGNANIIRLLLEKGAPPNADDGGAISSACSVGAHAAVRLLVHAGSNVDTTNTAGWTPLHKAIDKDKLDIARFLLKRGANANANDNALNTGAPLHLACSKASPAAVRLLVD</sequence>
<dbReference type="PANTHER" id="PTHR24198:SF165">
    <property type="entry name" value="ANKYRIN REPEAT-CONTAINING PROTEIN-RELATED"/>
    <property type="match status" value="1"/>
</dbReference>
<gene>
    <name evidence="4" type="ORF">CC77DRAFT_896944</name>
</gene>
<name>A0A177D1E7_ALTAL</name>
<evidence type="ECO:0000256" key="3">
    <source>
        <dbReference type="PROSITE-ProRule" id="PRU00023"/>
    </source>
</evidence>
<dbReference type="PANTHER" id="PTHR24198">
    <property type="entry name" value="ANKYRIN REPEAT AND PROTEIN KINASE DOMAIN-CONTAINING PROTEIN"/>
    <property type="match status" value="1"/>
</dbReference>
<dbReference type="PROSITE" id="PS50297">
    <property type="entry name" value="ANK_REP_REGION"/>
    <property type="match status" value="2"/>
</dbReference>
<dbReference type="GeneID" id="29119135"/>
<dbReference type="AlphaFoldDB" id="A0A177D1E7"/>
<dbReference type="RefSeq" id="XP_018378737.1">
    <property type="nucleotide sequence ID" value="XM_018533541.1"/>
</dbReference>
<dbReference type="KEGG" id="aalt:CC77DRAFT_896944"/>
<feature type="repeat" description="ANK" evidence="3">
    <location>
        <begin position="94"/>
        <end position="126"/>
    </location>
</feature>
<dbReference type="EMBL" id="KV441514">
    <property type="protein sequence ID" value="OAG13316.1"/>
    <property type="molecule type" value="Genomic_DNA"/>
</dbReference>
<keyword evidence="2 3" id="KW-0040">ANK repeat</keyword>
<accession>A0A177D1E7</accession>
<dbReference type="InterPro" id="IPR036770">
    <property type="entry name" value="Ankyrin_rpt-contain_sf"/>
</dbReference>
<dbReference type="VEuPathDB" id="FungiDB:CC77DRAFT_896944"/>
<evidence type="ECO:0000256" key="2">
    <source>
        <dbReference type="ARBA" id="ARBA00023043"/>
    </source>
</evidence>